<keyword evidence="2" id="KW-1185">Reference proteome</keyword>
<gene>
    <name evidence="1" type="ORF">KIPB_008230</name>
</gene>
<evidence type="ECO:0000313" key="2">
    <source>
        <dbReference type="Proteomes" id="UP000265618"/>
    </source>
</evidence>
<accession>A0A391NNF8</accession>
<protein>
    <submittedName>
        <fullName evidence="1">Uncharacterized protein</fullName>
    </submittedName>
</protein>
<organism evidence="1 2">
    <name type="scientific">Kipferlia bialata</name>
    <dbReference type="NCBI Taxonomy" id="797122"/>
    <lineage>
        <taxon>Eukaryota</taxon>
        <taxon>Metamonada</taxon>
        <taxon>Carpediemonas-like organisms</taxon>
        <taxon>Kipferlia</taxon>
    </lineage>
</organism>
<comment type="caution">
    <text evidence="1">The sequence shown here is derived from an EMBL/GenBank/DDBJ whole genome shotgun (WGS) entry which is preliminary data.</text>
</comment>
<dbReference type="AlphaFoldDB" id="A0A391NNF8"/>
<dbReference type="Proteomes" id="UP000265618">
    <property type="component" value="Unassembled WGS sequence"/>
</dbReference>
<evidence type="ECO:0000313" key="1">
    <source>
        <dbReference type="EMBL" id="GCA63167.1"/>
    </source>
</evidence>
<proteinExistence type="predicted"/>
<sequence length="119" mass="13680">MSRALSHDESKDSIRARVEAEYDVELRRLKAEYESKVSALTTKRQAALTALGEAQGGLPTEYIPVDAVVERETERQRDQRNEVRRANRRRTIRVGLETHPVLTVEQLEQETDAFIKAFK</sequence>
<name>A0A391NNF8_9EUKA</name>
<reference evidence="1 2" key="1">
    <citation type="journal article" date="2018" name="PLoS ONE">
        <title>The draft genome of Kipferlia bialata reveals reductive genome evolution in fornicate parasites.</title>
        <authorList>
            <person name="Tanifuji G."/>
            <person name="Takabayashi S."/>
            <person name="Kume K."/>
            <person name="Takagi M."/>
            <person name="Nakayama T."/>
            <person name="Kamikawa R."/>
            <person name="Inagaki Y."/>
            <person name="Hashimoto T."/>
        </authorList>
    </citation>
    <scope>NUCLEOTIDE SEQUENCE [LARGE SCALE GENOMIC DNA]</scope>
    <source>
        <strain evidence="1">NY0173</strain>
    </source>
</reference>
<dbReference type="EMBL" id="BDIP01002498">
    <property type="protein sequence ID" value="GCA63167.1"/>
    <property type="molecule type" value="Genomic_DNA"/>
</dbReference>